<name>A0A517RAG6_9PLAN</name>
<reference evidence="2 3" key="1">
    <citation type="submission" date="2019-02" db="EMBL/GenBank/DDBJ databases">
        <title>Deep-cultivation of Planctomycetes and their phenomic and genomic characterization uncovers novel biology.</title>
        <authorList>
            <person name="Wiegand S."/>
            <person name="Jogler M."/>
            <person name="Boedeker C."/>
            <person name="Pinto D."/>
            <person name="Vollmers J."/>
            <person name="Rivas-Marin E."/>
            <person name="Kohn T."/>
            <person name="Peeters S.H."/>
            <person name="Heuer A."/>
            <person name="Rast P."/>
            <person name="Oberbeckmann S."/>
            <person name="Bunk B."/>
            <person name="Jeske O."/>
            <person name="Meyerdierks A."/>
            <person name="Storesund J.E."/>
            <person name="Kallscheuer N."/>
            <person name="Luecker S."/>
            <person name="Lage O.M."/>
            <person name="Pohl T."/>
            <person name="Merkel B.J."/>
            <person name="Hornburger P."/>
            <person name="Mueller R.-W."/>
            <person name="Bruemmer F."/>
            <person name="Labrenz M."/>
            <person name="Spormann A.M."/>
            <person name="Op den Camp H."/>
            <person name="Overmann J."/>
            <person name="Amann R."/>
            <person name="Jetten M.S.M."/>
            <person name="Mascher T."/>
            <person name="Medema M.H."/>
            <person name="Devos D.P."/>
            <person name="Kaster A.-K."/>
            <person name="Ovreas L."/>
            <person name="Rohde M."/>
            <person name="Galperin M.Y."/>
            <person name="Jogler C."/>
        </authorList>
    </citation>
    <scope>NUCLEOTIDE SEQUENCE [LARGE SCALE GENOMIC DNA]</scope>
    <source>
        <strain evidence="2 3">Pan241w</strain>
    </source>
</reference>
<dbReference type="RefSeq" id="WP_198000315.1">
    <property type="nucleotide sequence ID" value="NZ_CP036269.1"/>
</dbReference>
<evidence type="ECO:0000313" key="2">
    <source>
        <dbReference type="EMBL" id="QDT40783.1"/>
    </source>
</evidence>
<feature type="compositionally biased region" description="Polar residues" evidence="1">
    <location>
        <begin position="27"/>
        <end position="37"/>
    </location>
</feature>
<feature type="compositionally biased region" description="Polar residues" evidence="1">
    <location>
        <begin position="68"/>
        <end position="77"/>
    </location>
</feature>
<feature type="region of interest" description="Disordered" evidence="1">
    <location>
        <begin position="27"/>
        <end position="83"/>
    </location>
</feature>
<protein>
    <submittedName>
        <fullName evidence="2">tRNA_anti-like protein</fullName>
    </submittedName>
</protein>
<accession>A0A517RAG6</accession>
<proteinExistence type="predicted"/>
<evidence type="ECO:0000256" key="1">
    <source>
        <dbReference type="SAM" id="MobiDB-lite"/>
    </source>
</evidence>
<dbReference type="AlphaFoldDB" id="A0A517RAG6"/>
<dbReference type="EMBL" id="CP036269">
    <property type="protein sequence ID" value="QDT40783.1"/>
    <property type="molecule type" value="Genomic_DNA"/>
</dbReference>
<dbReference type="Pfam" id="PF12869">
    <property type="entry name" value="tRNA_anti-like"/>
    <property type="match status" value="1"/>
</dbReference>
<dbReference type="KEGG" id="gaz:Pan241w_08420"/>
<feature type="compositionally biased region" description="Basic and acidic residues" evidence="1">
    <location>
        <begin position="41"/>
        <end position="66"/>
    </location>
</feature>
<evidence type="ECO:0000313" key="3">
    <source>
        <dbReference type="Proteomes" id="UP000317171"/>
    </source>
</evidence>
<dbReference type="Proteomes" id="UP000317171">
    <property type="component" value="Chromosome"/>
</dbReference>
<sequence length="422" mass="47494">MFSSRYELSYYLILSGFILMSGCSSEPAASTSNKMSQSESSTEKSLAEKSSAEKSSAEKSSAEKSSADNTKAESNTAPEPVQIDAITAKEYFEACEKDPEDALKKYEGKSIRLTGKLKSLHSGFTGELSFRLDASEDPEQWMSLESPDVSVSLGDHEKNPESRLALGQEITVEGVGKKSMTSTAALEYCRIVEIKGDFKPEFLSADELEKEFSTNREATDNKWGMKYFYLTGNIKHLNRENGQIELGNDQKKTALLKTDDHFELEHLKPGQKLQVLGVYWKFRDQEQVPEIIDFFLISPQRPKANIEPTKMADSVPHFTADRLAEAFESDPRRFVRRYQTEPRLIQIEGTIDTIEKDLLGWDMQIKNALKHDINCSFPTLTKTEAAALKPGDHVTIRGKLFIKTRWFGKAEPISLMNCKIVP</sequence>
<organism evidence="2 3">
    <name type="scientific">Gimesia alba</name>
    <dbReference type="NCBI Taxonomy" id="2527973"/>
    <lineage>
        <taxon>Bacteria</taxon>
        <taxon>Pseudomonadati</taxon>
        <taxon>Planctomycetota</taxon>
        <taxon>Planctomycetia</taxon>
        <taxon>Planctomycetales</taxon>
        <taxon>Planctomycetaceae</taxon>
        <taxon>Gimesia</taxon>
    </lineage>
</organism>
<dbReference type="InterPro" id="IPR024422">
    <property type="entry name" value="Protein_unknown_function_OB"/>
</dbReference>
<keyword evidence="3" id="KW-1185">Reference proteome</keyword>
<gene>
    <name evidence="2" type="ORF">Pan241w_08420</name>
</gene>
<dbReference type="PROSITE" id="PS51257">
    <property type="entry name" value="PROKAR_LIPOPROTEIN"/>
    <property type="match status" value="1"/>
</dbReference>